<dbReference type="EMBL" id="CM037160">
    <property type="protein sequence ID" value="KAH7841423.1"/>
    <property type="molecule type" value="Genomic_DNA"/>
</dbReference>
<keyword evidence="2" id="KW-1185">Reference proteome</keyword>
<protein>
    <submittedName>
        <fullName evidence="1">Uncharacterized protein</fullName>
    </submittedName>
</protein>
<organism evidence="1 2">
    <name type="scientific">Vaccinium darrowii</name>
    <dbReference type="NCBI Taxonomy" id="229202"/>
    <lineage>
        <taxon>Eukaryota</taxon>
        <taxon>Viridiplantae</taxon>
        <taxon>Streptophyta</taxon>
        <taxon>Embryophyta</taxon>
        <taxon>Tracheophyta</taxon>
        <taxon>Spermatophyta</taxon>
        <taxon>Magnoliopsida</taxon>
        <taxon>eudicotyledons</taxon>
        <taxon>Gunneridae</taxon>
        <taxon>Pentapetalae</taxon>
        <taxon>asterids</taxon>
        <taxon>Ericales</taxon>
        <taxon>Ericaceae</taxon>
        <taxon>Vaccinioideae</taxon>
        <taxon>Vaccinieae</taxon>
        <taxon>Vaccinium</taxon>
    </lineage>
</organism>
<comment type="caution">
    <text evidence="1">The sequence shown here is derived from an EMBL/GenBank/DDBJ whole genome shotgun (WGS) entry which is preliminary data.</text>
</comment>
<dbReference type="Proteomes" id="UP000828048">
    <property type="component" value="Chromosome 10"/>
</dbReference>
<name>A0ACB7XLM0_9ERIC</name>
<evidence type="ECO:0000313" key="1">
    <source>
        <dbReference type="EMBL" id="KAH7841423.1"/>
    </source>
</evidence>
<evidence type="ECO:0000313" key="2">
    <source>
        <dbReference type="Proteomes" id="UP000828048"/>
    </source>
</evidence>
<gene>
    <name evidence="1" type="ORF">Vadar_029694</name>
</gene>
<proteinExistence type="predicted"/>
<reference evidence="1 2" key="1">
    <citation type="journal article" date="2021" name="Hortic Res">
        <title>High-quality reference genome and annotation aids understanding of berry development for evergreen blueberry (Vaccinium darrowii).</title>
        <authorList>
            <person name="Yu J."/>
            <person name="Hulse-Kemp A.M."/>
            <person name="Babiker E."/>
            <person name="Staton M."/>
        </authorList>
    </citation>
    <scope>NUCLEOTIDE SEQUENCE [LARGE SCALE GENOMIC DNA]</scope>
    <source>
        <strain evidence="2">cv. NJ 8807/NJ 8810</strain>
        <tissue evidence="1">Young leaf</tissue>
    </source>
</reference>
<sequence>MQLSSMDNLKTVHRSSISYRPIRPSDLEMLEKIHCDLFPIRYESEFFHNVVNGYDIVSWGAVDPSRSNGQNDELVGFVTTRIVPAKESEKICSDLTSQKQIKTLIYILTLGVVESYRNLGIGILWYSLKLYVMNGLKLVTAKLWNDEGKEISRWPNNEETCCLLTATEGKRILMAEDTSLDAFQDDSQLPPRCFYCFLVEMVNCSLSKLRILKKGQTDAFSDYEQIQTSITITSGWILTIEVLAAASSLRSYSTVDLVRHDSLLFCMISNRTRYRVNPTSRYPPSTTSASFTRFSSSTFVNFSLYELKPWMPSSIL</sequence>
<accession>A0ACB7XLM0</accession>